<gene>
    <name evidence="2" type="ORF">LOD99_10748</name>
</gene>
<accession>A0AAV7KFM9</accession>
<reference evidence="2 3" key="1">
    <citation type="journal article" date="2023" name="BMC Biol.">
        <title>The compact genome of the sponge Oopsacas minuta (Hexactinellida) is lacking key metazoan core genes.</title>
        <authorList>
            <person name="Santini S."/>
            <person name="Schenkelaars Q."/>
            <person name="Jourda C."/>
            <person name="Duchesne M."/>
            <person name="Belahbib H."/>
            <person name="Rocher C."/>
            <person name="Selva M."/>
            <person name="Riesgo A."/>
            <person name="Vervoort M."/>
            <person name="Leys S.P."/>
            <person name="Kodjabachian L."/>
            <person name="Le Bivic A."/>
            <person name="Borchiellini C."/>
            <person name="Claverie J.M."/>
            <person name="Renard E."/>
        </authorList>
    </citation>
    <scope>NUCLEOTIDE SEQUENCE [LARGE SCALE GENOMIC DNA]</scope>
    <source>
        <strain evidence="2">SPO-2</strain>
    </source>
</reference>
<dbReference type="AlphaFoldDB" id="A0AAV7KFM9"/>
<name>A0AAV7KFM9_9METZ</name>
<keyword evidence="3" id="KW-1185">Reference proteome</keyword>
<proteinExistence type="predicted"/>
<feature type="compositionally biased region" description="Gly residues" evidence="1">
    <location>
        <begin position="199"/>
        <end position="209"/>
    </location>
</feature>
<protein>
    <submittedName>
        <fullName evidence="2">Uncharacterized protein</fullName>
    </submittedName>
</protein>
<comment type="caution">
    <text evidence="2">The sequence shown here is derived from an EMBL/GenBank/DDBJ whole genome shotgun (WGS) entry which is preliminary data.</text>
</comment>
<evidence type="ECO:0000313" key="3">
    <source>
        <dbReference type="Proteomes" id="UP001165289"/>
    </source>
</evidence>
<dbReference type="Proteomes" id="UP001165289">
    <property type="component" value="Unassembled WGS sequence"/>
</dbReference>
<organism evidence="2 3">
    <name type="scientific">Oopsacas minuta</name>
    <dbReference type="NCBI Taxonomy" id="111878"/>
    <lineage>
        <taxon>Eukaryota</taxon>
        <taxon>Metazoa</taxon>
        <taxon>Porifera</taxon>
        <taxon>Hexactinellida</taxon>
        <taxon>Hexasterophora</taxon>
        <taxon>Lyssacinosida</taxon>
        <taxon>Leucopsacidae</taxon>
        <taxon>Oopsacas</taxon>
    </lineage>
</organism>
<evidence type="ECO:0000313" key="2">
    <source>
        <dbReference type="EMBL" id="KAI6659500.1"/>
    </source>
</evidence>
<evidence type="ECO:0000256" key="1">
    <source>
        <dbReference type="SAM" id="MobiDB-lite"/>
    </source>
</evidence>
<dbReference type="EMBL" id="JAKMXF010000057">
    <property type="protein sequence ID" value="KAI6659500.1"/>
    <property type="molecule type" value="Genomic_DNA"/>
</dbReference>
<sequence>MPECTPKCEVDMWIVREIERVWDYPSSKVTECWRKALELREKYNLGYPGEPAIDLCEGVQQGRALTDIYNISQKNYLIQCVLISERVFGPLYYTSCDLKIRLTNHFYSEGSVYYWRCCELLYQLLQAVVETSWMSTQASVNEFVVLLHQVNTLLPAFNTDVMTMEREKALLKAEGGRSYKGGQFGAENLPEKKKRGRGQGRTGLTGRGRGCVKRRVRERSVCPASMPTSWFNIKQAVLILVDHVAGDHSGCPTGEKSWCRWRNLSSPSVLTTMTTQIP</sequence>
<feature type="region of interest" description="Disordered" evidence="1">
    <location>
        <begin position="181"/>
        <end position="209"/>
    </location>
</feature>